<evidence type="ECO:0000256" key="2">
    <source>
        <dbReference type="ARBA" id="ARBA00022679"/>
    </source>
</evidence>
<comment type="caution">
    <text evidence="4">The sequence shown here is derived from an EMBL/GenBank/DDBJ whole genome shotgun (WGS) entry which is preliminary data.</text>
</comment>
<evidence type="ECO:0000259" key="3">
    <source>
        <dbReference type="Pfam" id="PF00535"/>
    </source>
</evidence>
<dbReference type="InterPro" id="IPR001173">
    <property type="entry name" value="Glyco_trans_2-like"/>
</dbReference>
<reference evidence="4 5" key="1">
    <citation type="submission" date="2018-08" db="EMBL/GenBank/DDBJ databases">
        <title>Draft genome sequence of Psychrilyobacter sp. strain SD5 isolated from Black Sea water.</title>
        <authorList>
            <person name="Yadav S."/>
            <person name="Villanueva L."/>
            <person name="Damste J.S.S."/>
        </authorList>
    </citation>
    <scope>NUCLEOTIDE SEQUENCE [LARGE SCALE GENOMIC DNA]</scope>
    <source>
        <strain evidence="4 5">SD5</strain>
    </source>
</reference>
<keyword evidence="1" id="KW-0328">Glycosyltransferase</keyword>
<sequence>MPKISIIVPVYNTEKYLKKCLDSLINQTFKDIEIITVNDGSTDRSIKILENYAKKDDRIIVLDLENQGPSGARNSGIQIAKGKFTMFVDSDDWMDYSSCEKVYNHAQLNKADTVLFCYISESSSGSIKKKFFPQKEIIFNEAEVYDELYCGVLGLTSEKLRNPKLLDTLVSVWGKLYRTEILKDNNISYIDLKLVPSECQLFNLQYLINSKKAVYIDECLYHYRRNNMTSFTKGYREGLFKKWLYWGEYVKDFLDNNTQTQKAYDAYYSRICFSIIPLSGNALKQNNFKDTYKEFKKILNNESYREAYSKLDYSYFPLHWNVYFKFAKWKFVPGVYLMSKIMRIIIEAKKR</sequence>
<gene>
    <name evidence="4" type="ORF">DYH56_13650</name>
</gene>
<keyword evidence="2" id="KW-0808">Transferase</keyword>
<feature type="domain" description="Glycosyltransferase 2-like" evidence="3">
    <location>
        <begin position="5"/>
        <end position="126"/>
    </location>
</feature>
<accession>A0ABX9KEC8</accession>
<keyword evidence="5" id="KW-1185">Reference proteome</keyword>
<dbReference type="PANTHER" id="PTHR22916">
    <property type="entry name" value="GLYCOSYLTRANSFERASE"/>
    <property type="match status" value="1"/>
</dbReference>
<organism evidence="4 5">
    <name type="scientific">Psychrilyobacter piezotolerans</name>
    <dbReference type="NCBI Taxonomy" id="2293438"/>
    <lineage>
        <taxon>Bacteria</taxon>
        <taxon>Fusobacteriati</taxon>
        <taxon>Fusobacteriota</taxon>
        <taxon>Fusobacteriia</taxon>
        <taxon>Fusobacteriales</taxon>
        <taxon>Fusobacteriaceae</taxon>
        <taxon>Psychrilyobacter</taxon>
    </lineage>
</organism>
<dbReference type="RefSeq" id="WP_114643432.1">
    <property type="nucleotide sequence ID" value="NZ_JAACIO010000001.1"/>
</dbReference>
<dbReference type="CDD" id="cd00761">
    <property type="entry name" value="Glyco_tranf_GTA_type"/>
    <property type="match status" value="1"/>
</dbReference>
<dbReference type="InterPro" id="IPR029044">
    <property type="entry name" value="Nucleotide-diphossugar_trans"/>
</dbReference>
<dbReference type="EMBL" id="QUAJ01000033">
    <property type="protein sequence ID" value="REI39732.1"/>
    <property type="molecule type" value="Genomic_DNA"/>
</dbReference>
<dbReference type="Proteomes" id="UP000263486">
    <property type="component" value="Unassembled WGS sequence"/>
</dbReference>
<protein>
    <submittedName>
        <fullName evidence="4">Glycosyltransferase</fullName>
    </submittedName>
</protein>
<dbReference type="SUPFAM" id="SSF53448">
    <property type="entry name" value="Nucleotide-diphospho-sugar transferases"/>
    <property type="match status" value="1"/>
</dbReference>
<dbReference type="Pfam" id="PF00535">
    <property type="entry name" value="Glycos_transf_2"/>
    <property type="match status" value="1"/>
</dbReference>
<proteinExistence type="predicted"/>
<evidence type="ECO:0000313" key="4">
    <source>
        <dbReference type="EMBL" id="REI39732.1"/>
    </source>
</evidence>
<evidence type="ECO:0000256" key="1">
    <source>
        <dbReference type="ARBA" id="ARBA00022676"/>
    </source>
</evidence>
<evidence type="ECO:0000313" key="5">
    <source>
        <dbReference type="Proteomes" id="UP000263486"/>
    </source>
</evidence>
<dbReference type="Gene3D" id="3.90.550.10">
    <property type="entry name" value="Spore Coat Polysaccharide Biosynthesis Protein SpsA, Chain A"/>
    <property type="match status" value="1"/>
</dbReference>
<dbReference type="PANTHER" id="PTHR22916:SF51">
    <property type="entry name" value="GLYCOSYLTRANSFERASE EPSH-RELATED"/>
    <property type="match status" value="1"/>
</dbReference>
<name>A0ABX9KEC8_9FUSO</name>